<dbReference type="Proteomes" id="UP000077667">
    <property type="component" value="Chromosome"/>
</dbReference>
<dbReference type="SUPFAM" id="SSF47789">
    <property type="entry name" value="C-terminal domain of RNA polymerase alpha subunit"/>
    <property type="match status" value="1"/>
</dbReference>
<protein>
    <recommendedName>
        <fullName evidence="3">RNA polymerase alpha subunit C-terminal domain-containing protein</fullName>
    </recommendedName>
</protein>
<organism evidence="1 2">
    <name type="scientific">Niabella ginsenosidivorans</name>
    <dbReference type="NCBI Taxonomy" id="1176587"/>
    <lineage>
        <taxon>Bacteria</taxon>
        <taxon>Pseudomonadati</taxon>
        <taxon>Bacteroidota</taxon>
        <taxon>Chitinophagia</taxon>
        <taxon>Chitinophagales</taxon>
        <taxon>Chitinophagaceae</taxon>
        <taxon>Niabella</taxon>
    </lineage>
</organism>
<dbReference type="AlphaFoldDB" id="A0A1A9I613"/>
<keyword evidence="2" id="KW-1185">Reference proteome</keyword>
<dbReference type="RefSeq" id="WP_067757661.1">
    <property type="nucleotide sequence ID" value="NZ_CP015772.1"/>
</dbReference>
<reference evidence="1 2" key="1">
    <citation type="submission" date="2016-05" db="EMBL/GenBank/DDBJ databases">
        <title>Niabella ginsenosidivorans BS26 whole genome sequencing.</title>
        <authorList>
            <person name="Im W.T."/>
            <person name="Siddiqi M.Z."/>
        </authorList>
    </citation>
    <scope>NUCLEOTIDE SEQUENCE [LARGE SCALE GENOMIC DNA]</scope>
    <source>
        <strain evidence="1 2">BS26</strain>
    </source>
</reference>
<gene>
    <name evidence="1" type="ORF">A8C56_14970</name>
</gene>
<accession>A0A1A9I613</accession>
<sequence length="96" mass="10517">MAKDRTVRICPQGHQYYKTSLCPVCPVCEAQRKPENSLFVSISAPARRALEAKGIDSAAKLAVLSEKEILALHGMGPSTIPKLKAVLRKQGLQFKK</sequence>
<dbReference type="KEGG" id="nia:A8C56_14970"/>
<dbReference type="NCBIfam" id="NF005841">
    <property type="entry name" value="PRK07758.1"/>
    <property type="match status" value="1"/>
</dbReference>
<evidence type="ECO:0008006" key="3">
    <source>
        <dbReference type="Google" id="ProtNLM"/>
    </source>
</evidence>
<proteinExistence type="predicted"/>
<evidence type="ECO:0000313" key="1">
    <source>
        <dbReference type="EMBL" id="ANH82102.1"/>
    </source>
</evidence>
<dbReference type="STRING" id="1176587.A8C56_14970"/>
<evidence type="ECO:0000313" key="2">
    <source>
        <dbReference type="Proteomes" id="UP000077667"/>
    </source>
</evidence>
<dbReference type="OrthoDB" id="7950977at2"/>
<dbReference type="EMBL" id="CP015772">
    <property type="protein sequence ID" value="ANH82102.1"/>
    <property type="molecule type" value="Genomic_DNA"/>
</dbReference>
<dbReference type="Gene3D" id="1.10.150.20">
    <property type="entry name" value="5' to 3' exonuclease, C-terminal subdomain"/>
    <property type="match status" value="1"/>
</dbReference>
<name>A0A1A9I613_9BACT</name>